<comment type="caution">
    <text evidence="1">The sequence shown here is derived from an EMBL/GenBank/DDBJ whole genome shotgun (WGS) entry which is preliminary data.</text>
</comment>
<reference evidence="1 2" key="1">
    <citation type="submission" date="2014-08" db="EMBL/GenBank/DDBJ databases">
        <title>Genomic and Phenotypic Diversity of Colwellia psychrerythraea strains from Disparate Marine Basins.</title>
        <authorList>
            <person name="Techtmann S.M."/>
            <person name="Stelling S.C."/>
            <person name="Utturkar S.M."/>
            <person name="Alshibli N."/>
            <person name="Harris A."/>
            <person name="Brown S.D."/>
            <person name="Hazen T.C."/>
        </authorList>
    </citation>
    <scope>NUCLEOTIDE SEQUENCE [LARGE SCALE GENOMIC DNA]</scope>
    <source>
        <strain evidence="1 2">ND2E</strain>
    </source>
</reference>
<proteinExistence type="predicted"/>
<evidence type="ECO:0000313" key="1">
    <source>
        <dbReference type="EMBL" id="KGJ86740.1"/>
    </source>
</evidence>
<evidence type="ECO:0000313" key="2">
    <source>
        <dbReference type="Proteomes" id="UP000029843"/>
    </source>
</evidence>
<accession>A0A099K8Y3</accession>
<protein>
    <submittedName>
        <fullName evidence="1">Uncharacterized protein</fullName>
    </submittedName>
</protein>
<name>A0A099K8Y3_COLPS</name>
<dbReference type="AlphaFoldDB" id="A0A099K8Y3"/>
<dbReference type="EMBL" id="JQED01000056">
    <property type="protein sequence ID" value="KGJ86740.1"/>
    <property type="molecule type" value="Genomic_DNA"/>
</dbReference>
<organism evidence="1 2">
    <name type="scientific">Colwellia psychrerythraea</name>
    <name type="common">Vibrio psychroerythus</name>
    <dbReference type="NCBI Taxonomy" id="28229"/>
    <lineage>
        <taxon>Bacteria</taxon>
        <taxon>Pseudomonadati</taxon>
        <taxon>Pseudomonadota</taxon>
        <taxon>Gammaproteobacteria</taxon>
        <taxon>Alteromonadales</taxon>
        <taxon>Colwelliaceae</taxon>
        <taxon>Colwellia</taxon>
    </lineage>
</organism>
<sequence>MNNNQGTFFVNGYSLKNKYNDENNILRFPQRAGLQTLYATLLISTRKLPFSSINASPKGIYNSS</sequence>
<gene>
    <name evidence="1" type="ORF">ND2E_0912</name>
</gene>
<dbReference type="Proteomes" id="UP000029843">
    <property type="component" value="Unassembled WGS sequence"/>
</dbReference>